<keyword evidence="2" id="KW-1185">Reference proteome</keyword>
<dbReference type="AlphaFoldDB" id="A0A0W1KKX1"/>
<dbReference type="RefSeq" id="WP_062613039.1">
    <property type="nucleotide sequence ID" value="NZ_LNIZ01000002.1"/>
</dbReference>
<organism evidence="1 2">
    <name type="scientific">Trueperella bernardiae</name>
    <dbReference type="NCBI Taxonomy" id="59561"/>
    <lineage>
        <taxon>Bacteria</taxon>
        <taxon>Bacillati</taxon>
        <taxon>Actinomycetota</taxon>
        <taxon>Actinomycetes</taxon>
        <taxon>Actinomycetales</taxon>
        <taxon>Actinomycetaceae</taxon>
        <taxon>Trueperella</taxon>
    </lineage>
</organism>
<dbReference type="EMBL" id="LNIZ01000002">
    <property type="protein sequence ID" value="KTF04635.1"/>
    <property type="molecule type" value="Genomic_DNA"/>
</dbReference>
<dbReference type="STRING" id="59561.AQZ59_00624"/>
<evidence type="ECO:0008006" key="3">
    <source>
        <dbReference type="Google" id="ProtNLM"/>
    </source>
</evidence>
<proteinExistence type="predicted"/>
<evidence type="ECO:0000313" key="1">
    <source>
        <dbReference type="EMBL" id="KTF04635.1"/>
    </source>
</evidence>
<evidence type="ECO:0000313" key="2">
    <source>
        <dbReference type="Proteomes" id="UP000054404"/>
    </source>
</evidence>
<comment type="caution">
    <text evidence="1">The sequence shown here is derived from an EMBL/GenBank/DDBJ whole genome shotgun (WGS) entry which is preliminary data.</text>
</comment>
<reference evidence="1 2" key="1">
    <citation type="submission" date="2015-11" db="EMBL/GenBank/DDBJ databases">
        <title>Draft Genome Sequence of the Type Strain Trueperella bernardiae LCDC 89-0504T, Isolated from Blood Culture.</title>
        <authorList>
            <person name="Bernier A.-M."/>
            <person name="Bernard K."/>
        </authorList>
    </citation>
    <scope>NUCLEOTIDE SEQUENCE [LARGE SCALE GENOMIC DNA]</scope>
    <source>
        <strain evidence="1 2">LCDC 89-0504</strain>
    </source>
</reference>
<protein>
    <recommendedName>
        <fullName evidence="3">Bacterial type II secretion system protein F domain protein</fullName>
    </recommendedName>
</protein>
<gene>
    <name evidence="1" type="ORF">AQZ59_00624</name>
</gene>
<dbReference type="PATRIC" id="fig|59561.3.peg.615"/>
<dbReference type="Proteomes" id="UP000054404">
    <property type="component" value="Unassembled WGS sequence"/>
</dbReference>
<accession>A0A0W1KKX1</accession>
<name>A0A0W1KKX1_9ACTO</name>
<dbReference type="OrthoDB" id="3267750at2"/>
<sequence length="220" mass="23812">MIWFGVLLLVTFVTVPRRSVERKLRGRRRPEKQPRPVMDMGAIVTEVATRLRSGSSPERAWAQTLQHAGLEVDDPVLGDDGVPLALRGLERMGWWERRKVGVTDVALHTLPATYAVCVMSFRTGAPMADVLEACAAGITESGEAKNAREVALAGPRTSARMLAGLPAIGIALGYVMGADPLGFLFTTTLGRLALVTGLSFEVAGLMWTARMVARARVEEE</sequence>